<dbReference type="Pfam" id="PF02597">
    <property type="entry name" value="ThiS"/>
    <property type="match status" value="1"/>
</dbReference>
<dbReference type="Proteomes" id="UP001326715">
    <property type="component" value="Chromosome"/>
</dbReference>
<organism evidence="4 5">
    <name type="scientific">Chitinophaga sancti</name>
    <dbReference type="NCBI Taxonomy" id="1004"/>
    <lineage>
        <taxon>Bacteria</taxon>
        <taxon>Pseudomonadati</taxon>
        <taxon>Bacteroidota</taxon>
        <taxon>Chitinophagia</taxon>
        <taxon>Chitinophagales</taxon>
        <taxon>Chitinophagaceae</taxon>
        <taxon>Chitinophaga</taxon>
    </lineage>
</organism>
<comment type="similarity">
    <text evidence="2">Belongs to the MoaD family.</text>
</comment>
<dbReference type="SUPFAM" id="SSF54285">
    <property type="entry name" value="MoaD/ThiS"/>
    <property type="match status" value="1"/>
</dbReference>
<keyword evidence="5" id="KW-1185">Reference proteome</keyword>
<evidence type="ECO:0000256" key="1">
    <source>
        <dbReference type="ARBA" id="ARBA00022741"/>
    </source>
</evidence>
<dbReference type="EMBL" id="CP140154">
    <property type="protein sequence ID" value="WQG87891.1"/>
    <property type="molecule type" value="Genomic_DNA"/>
</dbReference>
<evidence type="ECO:0000256" key="3">
    <source>
        <dbReference type="ARBA" id="ARBA00024247"/>
    </source>
</evidence>
<name>A0ABZ0XBB0_9BACT</name>
<gene>
    <name evidence="4" type="ORF">SR876_23470</name>
</gene>
<dbReference type="InterPro" id="IPR016155">
    <property type="entry name" value="Mopterin_synth/thiamin_S_b"/>
</dbReference>
<dbReference type="CDD" id="cd00754">
    <property type="entry name" value="Ubl_MoaD"/>
    <property type="match status" value="1"/>
</dbReference>
<dbReference type="InterPro" id="IPR044672">
    <property type="entry name" value="MOCS2A"/>
</dbReference>
<dbReference type="PANTHER" id="PTHR33359">
    <property type="entry name" value="MOLYBDOPTERIN SYNTHASE SULFUR CARRIER SUBUNIT"/>
    <property type="match status" value="1"/>
</dbReference>
<evidence type="ECO:0000313" key="5">
    <source>
        <dbReference type="Proteomes" id="UP001326715"/>
    </source>
</evidence>
<reference evidence="4 5" key="1">
    <citation type="submission" date="2023-11" db="EMBL/GenBank/DDBJ databases">
        <title>MicrobeMod: A computational toolkit for identifying prokaryotic methylation and restriction-modification with nanopore sequencing.</title>
        <authorList>
            <person name="Crits-Christoph A."/>
            <person name="Kang S.C."/>
            <person name="Lee H."/>
            <person name="Ostrov N."/>
        </authorList>
    </citation>
    <scope>NUCLEOTIDE SEQUENCE [LARGE SCALE GENOMIC DNA]</scope>
    <source>
        <strain evidence="4 5">ATCC 23090</strain>
    </source>
</reference>
<protein>
    <recommendedName>
        <fullName evidence="3">Molybdopterin synthase sulfur carrier subunit</fullName>
    </recommendedName>
</protein>
<keyword evidence="1" id="KW-0547">Nucleotide-binding</keyword>
<sequence length="90" mass="9747">MYVNYYIIVALSTTMRVLLFGIAKDIAGAATITTTAVADVAALKEWLYEQYPALRELRSLMIAVNKVYANDEQALLPGDEIAVIPPVSGG</sequence>
<evidence type="ECO:0000256" key="2">
    <source>
        <dbReference type="ARBA" id="ARBA00024200"/>
    </source>
</evidence>
<dbReference type="PANTHER" id="PTHR33359:SF1">
    <property type="entry name" value="MOLYBDOPTERIN SYNTHASE SULFUR CARRIER SUBUNIT"/>
    <property type="match status" value="1"/>
</dbReference>
<dbReference type="InterPro" id="IPR003749">
    <property type="entry name" value="ThiS/MoaD-like"/>
</dbReference>
<dbReference type="RefSeq" id="WP_072364276.1">
    <property type="nucleotide sequence ID" value="NZ_CBHWAX010000019.1"/>
</dbReference>
<accession>A0ABZ0XBB0</accession>
<evidence type="ECO:0000313" key="4">
    <source>
        <dbReference type="EMBL" id="WQG87891.1"/>
    </source>
</evidence>
<dbReference type="Gene3D" id="3.10.20.30">
    <property type="match status" value="1"/>
</dbReference>
<dbReference type="InterPro" id="IPR012675">
    <property type="entry name" value="Beta-grasp_dom_sf"/>
</dbReference>
<proteinExistence type="inferred from homology"/>